<dbReference type="SMART" id="SM00028">
    <property type="entry name" value="TPR"/>
    <property type="match status" value="4"/>
</dbReference>
<organism evidence="2 3">
    <name type="scientific">Nocardioides marinisabuli</name>
    <dbReference type="NCBI Taxonomy" id="419476"/>
    <lineage>
        <taxon>Bacteria</taxon>
        <taxon>Bacillati</taxon>
        <taxon>Actinomycetota</taxon>
        <taxon>Actinomycetes</taxon>
        <taxon>Propionibacteriales</taxon>
        <taxon>Nocardioidaceae</taxon>
        <taxon>Nocardioides</taxon>
    </lineage>
</organism>
<comment type="caution">
    <text evidence="2">The sequence shown here is derived from an EMBL/GenBank/DDBJ whole genome shotgun (WGS) entry which is preliminary data.</text>
</comment>
<dbReference type="Pfam" id="PF13424">
    <property type="entry name" value="TPR_12"/>
    <property type="match status" value="1"/>
</dbReference>
<protein>
    <submittedName>
        <fullName evidence="2">Tetratricopeptide (TPR) repeat protein</fullName>
    </submittedName>
</protein>
<dbReference type="InterPro" id="IPR024983">
    <property type="entry name" value="CHAT_dom"/>
</dbReference>
<evidence type="ECO:0000313" key="2">
    <source>
        <dbReference type="EMBL" id="NYD59177.1"/>
    </source>
</evidence>
<name>A0A7Y9F428_9ACTN</name>
<dbReference type="InterPro" id="IPR019734">
    <property type="entry name" value="TPR_rpt"/>
</dbReference>
<dbReference type="InterPro" id="IPR011990">
    <property type="entry name" value="TPR-like_helical_dom_sf"/>
</dbReference>
<dbReference type="SUPFAM" id="SSF48452">
    <property type="entry name" value="TPR-like"/>
    <property type="match status" value="2"/>
</dbReference>
<sequence>MPEPTADDEPRLLDAVLDRAGGLVHRHPRRAERLAVWADRRAERAADRSRLARARYVRAQIMTERGELDAALALIADARRWWSEAGHTLAALRTDLGRMHVLDDLGRHHEAIEVGERLSAALAELGTAGPADDGQEARYVRAHAVKNLGVAYGLVGRHTEALEAYARAADEYAALGRHDETALPLANTGLELLALGRPVEALAAFDRAIEIFERADDPAFAAQCRGDAAQAHRQLGQVGEALRLLEEARGSLERLGALTEAVRLRLALAQTHLAVGLWDEAREAAGSAATQAAGSGLRHDEARARFLVSLCDLAEHRCGSALEELQRAGALFAEVDDRQHLARVALARAQGLAGLGAEDEAREAADEAVALLEAGGWQVPLVSARLLRADLATDPAEAEERLGAVAALVAGLDLPELSYEHELRTARVLRSRGELDLAADHLVRALAALERAAGSLPDYALLTAFRMHRSQAHGELVEVLLERGGPGDVAAASHVADDVRARTLADLLARAAGRGPVLSAAGRDLGEAYAELQAQYLAEEQAPPATPTRTRDLERRVSSLRTRHLGGAAGPGVRERRAGRRDVLVPTLAYHVSGDDLLAFVHRPDRVEARRLPGVVGRLGRLLDDLDDQWSRAAIASAHLASGARPLVGSARATLRDLHDLLIEPVADLLVGLGPRLCVVPDGEMGTVPFAALHDGQAHLLERWTITQAPSLLDADGAAPALPRAARAVVAGVPDEDAPLVEQEARAVAGCHPGAVLLAGPEATVAALSASVAGADVVHVACHGLHQPQDPLFSRLRLHDRWLPSAEVVQLDLDGALVVLSACQSGTHASQREPVGLAWAFLAAGAAGVVVCQWHVADATTAEVMAALHRALASGTPADEALRAAQRDAVAGGLHPYFWGAFALVVGPTRARAVSAQRLLDPTEAAV</sequence>
<evidence type="ECO:0000259" key="1">
    <source>
        <dbReference type="Pfam" id="PF12770"/>
    </source>
</evidence>
<dbReference type="AlphaFoldDB" id="A0A7Y9F428"/>
<accession>A0A7Y9F428</accession>
<gene>
    <name evidence="2" type="ORF">BKA08_003415</name>
</gene>
<dbReference type="Gene3D" id="1.25.40.10">
    <property type="entry name" value="Tetratricopeptide repeat domain"/>
    <property type="match status" value="1"/>
</dbReference>
<dbReference type="Proteomes" id="UP000516957">
    <property type="component" value="Unassembled WGS sequence"/>
</dbReference>
<evidence type="ECO:0000313" key="3">
    <source>
        <dbReference type="Proteomes" id="UP000516957"/>
    </source>
</evidence>
<reference evidence="2 3" key="1">
    <citation type="submission" date="2020-07" db="EMBL/GenBank/DDBJ databases">
        <title>Sequencing the genomes of 1000 actinobacteria strains.</title>
        <authorList>
            <person name="Klenk H.-P."/>
        </authorList>
    </citation>
    <scope>NUCLEOTIDE SEQUENCE [LARGE SCALE GENOMIC DNA]</scope>
    <source>
        <strain evidence="2 3">DSM 18965</strain>
    </source>
</reference>
<proteinExistence type="predicted"/>
<dbReference type="PANTHER" id="PTHR10098">
    <property type="entry name" value="RAPSYN-RELATED"/>
    <property type="match status" value="1"/>
</dbReference>
<dbReference type="EMBL" id="JACCBE010000001">
    <property type="protein sequence ID" value="NYD59177.1"/>
    <property type="molecule type" value="Genomic_DNA"/>
</dbReference>
<keyword evidence="3" id="KW-1185">Reference proteome</keyword>
<dbReference type="RefSeq" id="WP_179616668.1">
    <property type="nucleotide sequence ID" value="NZ_CP059163.1"/>
</dbReference>
<feature type="domain" description="CHAT" evidence="1">
    <location>
        <begin position="653"/>
        <end position="905"/>
    </location>
</feature>
<dbReference type="Pfam" id="PF12770">
    <property type="entry name" value="CHAT"/>
    <property type="match status" value="1"/>
</dbReference>